<dbReference type="PANTHER" id="PTHR11070">
    <property type="entry name" value="UVRD / RECB / PCRA DNA HELICASE FAMILY MEMBER"/>
    <property type="match status" value="1"/>
</dbReference>
<dbReference type="Pfam" id="PF13361">
    <property type="entry name" value="UvrD_C"/>
    <property type="match status" value="1"/>
</dbReference>
<dbReference type="InterPro" id="IPR014017">
    <property type="entry name" value="DNA_helicase_UvrD-like_C"/>
</dbReference>
<evidence type="ECO:0000256" key="9">
    <source>
        <dbReference type="PROSITE-ProRule" id="PRU00560"/>
    </source>
</evidence>
<reference evidence="11" key="1">
    <citation type="journal article" date="2005" name="Appl. Microbiol. Biotechnol.">
        <title>Large plasmid pCAR2 and class II transposon Tn4676 are functional mobile genetic elements to distribute the carbazole/dioxin-degradative car gene cluster in different bacteria.</title>
        <authorList>
            <person name="Shintani M."/>
            <person name="Yoshida T."/>
            <person name="Habe H."/>
            <person name="Omori T."/>
            <person name="Nojiri H."/>
        </authorList>
    </citation>
    <scope>NUCLEOTIDE SEQUENCE</scope>
    <source>
        <strain evidence="11">CA10</strain>
        <plasmid evidence="11">pCAR1.2</plasmid>
    </source>
</reference>
<evidence type="ECO:0000259" key="10">
    <source>
        <dbReference type="PROSITE" id="PS51198"/>
    </source>
</evidence>
<dbReference type="InterPro" id="IPR027417">
    <property type="entry name" value="P-loop_NTPase"/>
</dbReference>
<evidence type="ECO:0000256" key="7">
    <source>
        <dbReference type="ARBA" id="ARBA00034808"/>
    </source>
</evidence>
<name>B7XGI5_PSEPU</name>
<organism evidence="11">
    <name type="scientific">Pseudomonas putida</name>
    <name type="common">Arthrobacter siderocapsulatus</name>
    <dbReference type="NCBI Taxonomy" id="303"/>
    <lineage>
        <taxon>Bacteria</taxon>
        <taxon>Pseudomonadati</taxon>
        <taxon>Pseudomonadota</taxon>
        <taxon>Gammaproteobacteria</taxon>
        <taxon>Pseudomonadales</taxon>
        <taxon>Pseudomonadaceae</taxon>
        <taxon>Pseudomonas</taxon>
    </lineage>
</organism>
<evidence type="ECO:0000256" key="3">
    <source>
        <dbReference type="ARBA" id="ARBA00022806"/>
    </source>
</evidence>
<dbReference type="EMBL" id="AB474758">
    <property type="protein sequence ID" value="BAH09993.1"/>
    <property type="molecule type" value="Genomic_DNA"/>
</dbReference>
<evidence type="ECO:0000256" key="5">
    <source>
        <dbReference type="ARBA" id="ARBA00023235"/>
    </source>
</evidence>
<dbReference type="SUPFAM" id="SSF52540">
    <property type="entry name" value="P-loop containing nucleoside triphosphate hydrolases"/>
    <property type="match status" value="1"/>
</dbReference>
<keyword evidence="4 9" id="KW-0067">ATP-binding</keyword>
<accession>B7XGI5</accession>
<dbReference type="GO" id="GO:0016887">
    <property type="term" value="F:ATP hydrolysis activity"/>
    <property type="evidence" value="ECO:0007669"/>
    <property type="project" value="RHEA"/>
</dbReference>
<keyword evidence="2 9" id="KW-0378">Hydrolase</keyword>
<reference evidence="11" key="6">
    <citation type="journal article" date="2010" name="Environ. Microbiol.">
        <title>Response of the Pseudomonas host chromosomal transcriptome to carriage of the IncP-7 plasmid pCAR1.</title>
        <authorList>
            <person name="Shintani M."/>
            <person name="Takahashi Y."/>
            <person name="Tokumaru H."/>
            <person name="Kadota K."/>
            <person name="Hara H."/>
            <person name="Miyakoshi M."/>
            <person name="Naito K."/>
            <person name="Yamane H."/>
            <person name="Nishida H."/>
            <person name="Nojiri H."/>
        </authorList>
    </citation>
    <scope>NUCLEOTIDE SEQUENCE</scope>
    <source>
        <strain evidence="11">CA10</strain>
        <plasmid evidence="11">pCAR1.2</plasmid>
    </source>
</reference>
<dbReference type="PROSITE" id="PS51198">
    <property type="entry name" value="UVRD_HELICASE_ATP_BIND"/>
    <property type="match status" value="1"/>
</dbReference>
<comment type="catalytic activity">
    <reaction evidence="6">
        <text>Couples ATP hydrolysis with the unwinding of duplex DNA by translocating in the 3'-5' direction.</text>
        <dbReference type="EC" id="5.6.2.4"/>
    </reaction>
</comment>
<reference evidence="11" key="4">
    <citation type="journal article" date="2009" name="Biosci. Biotechnol. Biochem.">
        <title>The complete nucleotide sequence of pCAR2: pCAR2 and pCAR1 were structurally identical IncP-7 carbazole degradative plasmids.</title>
        <authorList>
            <person name="Takahashi Y."/>
            <person name="Shintani M."/>
            <person name="Yamane H."/>
            <person name="Nojiri H."/>
        </authorList>
    </citation>
    <scope>NUCLEOTIDE SEQUENCE</scope>
    <source>
        <strain evidence="11">CA10</strain>
        <plasmid evidence="11">pCAR1.2</plasmid>
    </source>
</reference>
<dbReference type="Gene3D" id="3.40.50.300">
    <property type="entry name" value="P-loop containing nucleotide triphosphate hydrolases"/>
    <property type="match status" value="2"/>
</dbReference>
<dbReference type="GO" id="GO:0043138">
    <property type="term" value="F:3'-5' DNA helicase activity"/>
    <property type="evidence" value="ECO:0007669"/>
    <property type="project" value="UniProtKB-EC"/>
</dbReference>
<comment type="catalytic activity">
    <reaction evidence="8">
        <text>ATP + H2O = ADP + phosphate + H(+)</text>
        <dbReference type="Rhea" id="RHEA:13065"/>
        <dbReference type="ChEBI" id="CHEBI:15377"/>
        <dbReference type="ChEBI" id="CHEBI:15378"/>
        <dbReference type="ChEBI" id="CHEBI:30616"/>
        <dbReference type="ChEBI" id="CHEBI:43474"/>
        <dbReference type="ChEBI" id="CHEBI:456216"/>
        <dbReference type="EC" id="5.6.2.4"/>
    </reaction>
</comment>
<dbReference type="InterPro" id="IPR014016">
    <property type="entry name" value="UvrD-like_ATP-bd"/>
</dbReference>
<dbReference type="InterPro" id="IPR000212">
    <property type="entry name" value="DNA_helicase_UvrD/REP"/>
</dbReference>
<dbReference type="GO" id="GO:0003677">
    <property type="term" value="F:DNA binding"/>
    <property type="evidence" value="ECO:0007669"/>
    <property type="project" value="InterPro"/>
</dbReference>
<reference evidence="11" key="7">
    <citation type="journal article" date="2010" name="J. Bacteriol.">
        <title>Pmr, a histone-like protein H1 (H-NS) family protein encoded by the IncP-7 plasmid pCAR1, is a key global regulator that alters host function.</title>
        <authorList>
            <person name="Yun C.S."/>
            <person name="Suzuki C."/>
            <person name="Naito K."/>
            <person name="Takeda T."/>
            <person name="Takahashi Y."/>
            <person name="Sai F."/>
            <person name="Terabayashi T."/>
            <person name="Miyakoshi M."/>
            <person name="Shintani M."/>
            <person name="Nishida H."/>
            <person name="Yamane H."/>
            <person name="Nojiri H."/>
        </authorList>
    </citation>
    <scope>NUCLEOTIDE SEQUENCE</scope>
    <source>
        <strain evidence="11">CA10</strain>
        <plasmid evidence="11">pCAR1.2</plasmid>
    </source>
</reference>
<evidence type="ECO:0000256" key="4">
    <source>
        <dbReference type="ARBA" id="ARBA00022840"/>
    </source>
</evidence>
<keyword evidence="1 9" id="KW-0547">Nucleotide-binding</keyword>
<evidence type="ECO:0000313" key="11">
    <source>
        <dbReference type="EMBL" id="BAH09993.1"/>
    </source>
</evidence>
<sequence>MAVISYGSLDLHSSCQQSRKSQTEFPWLCSASDWRRTLAFFFPLVGRAIPRGWWRKFNKGGSGYAKCCLHARNIAVPTLAFGIPSFSIKVEDCPKINSPIQGGVCPTQGSVDQHRVAIVADLQCFPWIGFKKALIGSKGLVVSHGCCSDSGCEKTLPPLQEYPNPLEGRASSPRLGLCVAMQPWRHIRTEIQGMNFTHEQGPAINSLARIVKLVAFAGTGKTTTLVGYAKARPQCRLLYLCYNKSVEIAAKQKFPPNVTCKTAHGLAYASIGSKYRHKLTSNLRLTDIARIIGSQNWELVRSVQETLNNYLASADDDIELCHCPVNKLKTERMKRAAGSIVEGARQLWLQMCDIQNEAANITHDGYLKLWALSKPNLRDRYDIALGDEAQDINPVIAGVLAQQAAYGMGVVVCGDGHQMLYRFRGAVDALNATWLDKAEVHYLTQSFRFGSAVAHVANMVLAFKGESRQLAGLGGETRVSKALPADLEHRTVLCRTVVGVIETALANVETGAKIYWVGGIEGYNLQDLEDLHALSKGWRDRVKGKKLLQEYPDYDLYKQIADESQDPEMNRSIKIIEQYSADLPELFAKLRRNAVTDELEATITLSTAHRSKGLEWDAVQLAEDFTFDPFNPENEKEPWIDEMNLLYVACTRAMRVLAVNSTMLEIMKEFVDRRDGRKPNTPMVFRKKQVAAA</sequence>
<feature type="binding site" evidence="9">
    <location>
        <begin position="215"/>
        <end position="222"/>
    </location>
    <ligand>
        <name>ATP</name>
        <dbReference type="ChEBI" id="CHEBI:30616"/>
    </ligand>
</feature>
<reference evidence="11" key="3">
    <citation type="journal article" date="2009" name="Appl. Environ. Microbiol.">
        <title>Carbazole-degradative IncP-7 plasmid pCAR1.2 is structurally unstable in Pseudomonas fluorescens Pf0-1, which accumulates catechol, the intermediate of the carbazole degradation pathway.</title>
        <authorList>
            <person name="Takahashi Y."/>
            <person name="Shintani M."/>
            <person name="Li L."/>
            <person name="Yamane H."/>
            <person name="Nojiri H."/>
        </authorList>
    </citation>
    <scope>NUCLEOTIDE SEQUENCE</scope>
    <source>
        <strain evidence="11">CA10</strain>
        <plasmid evidence="11">pCAR1.2</plasmid>
    </source>
</reference>
<reference evidence="11" key="2">
    <citation type="journal article" date="2005" name="Biotechnol. Lett.">
        <title>Recipient range of IncP-7 conjugative plasmid pCAR2 from Pseudomonas putida HS01 is broader than from other Pseudomonas strains.</title>
        <authorList>
            <person name="Shintani M."/>
            <person name="Habe H."/>
            <person name="Tsuda M."/>
            <person name="Omori T."/>
            <person name="Yamane H."/>
            <person name="Nojiri H."/>
        </authorList>
    </citation>
    <scope>NUCLEOTIDE SEQUENCE</scope>
    <source>
        <strain evidence="11">CA10</strain>
        <plasmid evidence="11">pCAR1.2</plasmid>
    </source>
</reference>
<feature type="domain" description="UvrD-like helicase ATP-binding" evidence="10">
    <location>
        <begin position="194"/>
        <end position="450"/>
    </location>
</feature>
<dbReference type="EC" id="5.6.2.4" evidence="7"/>
<dbReference type="AlphaFoldDB" id="B7XGI5"/>
<dbReference type="GO" id="GO:0031297">
    <property type="term" value="P:replication fork processing"/>
    <property type="evidence" value="ECO:0007669"/>
    <property type="project" value="TreeGrafter"/>
</dbReference>
<reference evidence="11" key="5">
    <citation type="journal article" date="2009" name="BMC Genomics">
        <title>High-resolution mapping of plasmid transcriptomes in different host bacteria.</title>
        <authorList>
            <person name="Miyakoshi M."/>
            <person name="Nishida H."/>
            <person name="Shintani M."/>
            <person name="Yamane H."/>
            <person name="Nojiri H."/>
        </authorList>
    </citation>
    <scope>NUCLEOTIDE SEQUENCE</scope>
    <source>
        <strain evidence="11">CA10</strain>
        <plasmid evidence="11">pCAR1.2</plasmid>
    </source>
</reference>
<dbReference type="GO" id="GO:0000724">
    <property type="term" value="P:double-strand break repair via homologous recombination"/>
    <property type="evidence" value="ECO:0007669"/>
    <property type="project" value="TreeGrafter"/>
</dbReference>
<evidence type="ECO:0000256" key="6">
    <source>
        <dbReference type="ARBA" id="ARBA00034617"/>
    </source>
</evidence>
<evidence type="ECO:0000256" key="1">
    <source>
        <dbReference type="ARBA" id="ARBA00022741"/>
    </source>
</evidence>
<proteinExistence type="predicted"/>
<keyword evidence="3 9" id="KW-0347">Helicase</keyword>
<protein>
    <recommendedName>
        <fullName evidence="7">DNA 3'-5' helicase</fullName>
        <ecNumber evidence="7">5.6.2.4</ecNumber>
    </recommendedName>
</protein>
<keyword evidence="11" id="KW-0614">Plasmid</keyword>
<evidence type="ECO:0000256" key="8">
    <source>
        <dbReference type="ARBA" id="ARBA00048988"/>
    </source>
</evidence>
<dbReference type="GO" id="GO:0005524">
    <property type="term" value="F:ATP binding"/>
    <property type="evidence" value="ECO:0007669"/>
    <property type="project" value="UniProtKB-UniRule"/>
</dbReference>
<geneLocation type="plasmid" evidence="11">
    <name>pCAR1.2</name>
</geneLocation>
<keyword evidence="5" id="KW-0413">Isomerase</keyword>
<evidence type="ECO:0000256" key="2">
    <source>
        <dbReference type="ARBA" id="ARBA00022801"/>
    </source>
</evidence>
<dbReference type="PANTHER" id="PTHR11070:SF30">
    <property type="entry name" value="F-BOX DNA HELICASE 1"/>
    <property type="match status" value="1"/>
</dbReference>